<accession>A0A8T8SAD4</accession>
<dbReference type="InterPro" id="IPR032567">
    <property type="entry name" value="RTL1-rel"/>
</dbReference>
<keyword evidence="5" id="KW-1185">Reference proteome</keyword>
<gene>
    <name evidence="4" type="ORF">A4X13_0g9318</name>
</gene>
<dbReference type="EMBL" id="LWDF02002480">
    <property type="protein sequence ID" value="KAE8235954.1"/>
    <property type="molecule type" value="Genomic_DNA"/>
</dbReference>
<dbReference type="Proteomes" id="UP000077521">
    <property type="component" value="Unassembled WGS sequence"/>
</dbReference>
<protein>
    <recommendedName>
        <fullName evidence="3">Ty3 transposon capsid-like protein domain-containing protein</fullName>
    </recommendedName>
</protein>
<evidence type="ECO:0000313" key="4">
    <source>
        <dbReference type="EMBL" id="KAE8235954.1"/>
    </source>
</evidence>
<feature type="compositionally biased region" description="Basic and acidic residues" evidence="2">
    <location>
        <begin position="233"/>
        <end position="244"/>
    </location>
</feature>
<comment type="caution">
    <text evidence="4">The sequence shown here is derived from an EMBL/GenBank/DDBJ whole genome shotgun (WGS) entry which is preliminary data.</text>
</comment>
<sequence>MSSSTRSQASLLQETLDAALARLEALEDSQRQTRQENQDLRQRLDARVEGQPRAFSPNPANVKEPKVASPETFHGRNKTKLAHFLLGLNIVLQTQASRFPDDKTKITYAISFLRDEAMSWIEPFANKEPIDQPDFMKDFRLFVKELKTIFGDPDEVATAERQIRSLRQRGAASAYFADFRRFAAVLDWNDSALASQAYTGLKDKIKDELARVGRPTTLNELITTATRIDTRIYERDIERERERPTPSSSSITIPNRPSGPPVTTTIKVKQEPKDFKSSSTRRGPLSNEEKDRRRREGLCLYCASKDHDVSVCPLPGNNTNRQIHGSQPTASSGN</sequence>
<name>A0A8T8SAD4_9BASI</name>
<reference evidence="4" key="2">
    <citation type="journal article" date="2019" name="IMA Fungus">
        <title>Genome sequencing and comparison of five Tilletia species to identify candidate genes for the detection of regulated species infecting wheat.</title>
        <authorList>
            <person name="Nguyen H.D.T."/>
            <person name="Sultana T."/>
            <person name="Kesanakurti P."/>
            <person name="Hambleton S."/>
        </authorList>
    </citation>
    <scope>NUCLEOTIDE SEQUENCE</scope>
    <source>
        <strain evidence="4">DAOMC 236416</strain>
    </source>
</reference>
<feature type="region of interest" description="Disordered" evidence="2">
    <location>
        <begin position="48"/>
        <end position="73"/>
    </location>
</feature>
<proteinExistence type="predicted"/>
<evidence type="ECO:0000259" key="3">
    <source>
        <dbReference type="Pfam" id="PF19259"/>
    </source>
</evidence>
<dbReference type="InterPro" id="IPR045358">
    <property type="entry name" value="Ty3_capsid"/>
</dbReference>
<dbReference type="PANTHER" id="PTHR15503">
    <property type="entry name" value="LDOC1 RELATED"/>
    <property type="match status" value="1"/>
</dbReference>
<evidence type="ECO:0000256" key="1">
    <source>
        <dbReference type="SAM" id="Coils"/>
    </source>
</evidence>
<keyword evidence="1" id="KW-0175">Coiled coil</keyword>
<evidence type="ECO:0000313" key="5">
    <source>
        <dbReference type="Proteomes" id="UP000077521"/>
    </source>
</evidence>
<dbReference type="PANTHER" id="PTHR15503:SF22">
    <property type="entry name" value="TRANSPOSON TY3-I GAG POLYPROTEIN"/>
    <property type="match status" value="1"/>
</dbReference>
<evidence type="ECO:0000256" key="2">
    <source>
        <dbReference type="SAM" id="MobiDB-lite"/>
    </source>
</evidence>
<feature type="region of interest" description="Disordered" evidence="2">
    <location>
        <begin position="233"/>
        <end position="294"/>
    </location>
</feature>
<feature type="compositionally biased region" description="Polar residues" evidence="2">
    <location>
        <begin position="316"/>
        <end position="334"/>
    </location>
</feature>
<feature type="region of interest" description="Disordered" evidence="2">
    <location>
        <begin position="308"/>
        <end position="334"/>
    </location>
</feature>
<dbReference type="Pfam" id="PF19259">
    <property type="entry name" value="Ty3_capsid"/>
    <property type="match status" value="1"/>
</dbReference>
<feature type="coiled-coil region" evidence="1">
    <location>
        <begin position="9"/>
        <end position="43"/>
    </location>
</feature>
<organism evidence="4 5">
    <name type="scientific">Tilletia indica</name>
    <dbReference type="NCBI Taxonomy" id="43049"/>
    <lineage>
        <taxon>Eukaryota</taxon>
        <taxon>Fungi</taxon>
        <taxon>Dikarya</taxon>
        <taxon>Basidiomycota</taxon>
        <taxon>Ustilaginomycotina</taxon>
        <taxon>Exobasidiomycetes</taxon>
        <taxon>Tilletiales</taxon>
        <taxon>Tilletiaceae</taxon>
        <taxon>Tilletia</taxon>
    </lineage>
</organism>
<reference evidence="4" key="1">
    <citation type="submission" date="2016-04" db="EMBL/GenBank/DDBJ databases">
        <authorList>
            <person name="Nguyen H.D."/>
            <person name="Samba Siva P."/>
            <person name="Cullis J."/>
            <person name="Levesque C.A."/>
            <person name="Hambleton S."/>
        </authorList>
    </citation>
    <scope>NUCLEOTIDE SEQUENCE</scope>
    <source>
        <strain evidence="4">DAOMC 236416</strain>
    </source>
</reference>
<dbReference type="AlphaFoldDB" id="A0A8T8SAD4"/>
<feature type="compositionally biased region" description="Low complexity" evidence="2">
    <location>
        <begin position="245"/>
        <end position="254"/>
    </location>
</feature>
<feature type="domain" description="Ty3 transposon capsid-like protein" evidence="3">
    <location>
        <begin position="68"/>
        <end position="235"/>
    </location>
</feature>